<name>A0AA40FDZ3_9HYME</name>
<proteinExistence type="predicted"/>
<keyword evidence="4" id="KW-1185">Reference proteome</keyword>
<evidence type="ECO:0000256" key="2">
    <source>
        <dbReference type="SAM" id="MobiDB-lite"/>
    </source>
</evidence>
<feature type="compositionally biased region" description="Basic residues" evidence="2">
    <location>
        <begin position="118"/>
        <end position="127"/>
    </location>
</feature>
<gene>
    <name evidence="3" type="ORF">K0M31_016813</name>
</gene>
<evidence type="ECO:0000313" key="4">
    <source>
        <dbReference type="Proteomes" id="UP001177670"/>
    </source>
</evidence>
<keyword evidence="1" id="KW-0175">Coiled coil</keyword>
<feature type="region of interest" description="Disordered" evidence="2">
    <location>
        <begin position="494"/>
        <end position="595"/>
    </location>
</feature>
<feature type="compositionally biased region" description="Basic and acidic residues" evidence="2">
    <location>
        <begin position="554"/>
        <end position="573"/>
    </location>
</feature>
<dbReference type="Proteomes" id="UP001177670">
    <property type="component" value="Unassembled WGS sequence"/>
</dbReference>
<feature type="region of interest" description="Disordered" evidence="2">
    <location>
        <begin position="22"/>
        <end position="51"/>
    </location>
</feature>
<feature type="region of interest" description="Disordered" evidence="2">
    <location>
        <begin position="98"/>
        <end position="132"/>
    </location>
</feature>
<organism evidence="3 4">
    <name type="scientific">Melipona bicolor</name>
    <dbReference type="NCBI Taxonomy" id="60889"/>
    <lineage>
        <taxon>Eukaryota</taxon>
        <taxon>Metazoa</taxon>
        <taxon>Ecdysozoa</taxon>
        <taxon>Arthropoda</taxon>
        <taxon>Hexapoda</taxon>
        <taxon>Insecta</taxon>
        <taxon>Pterygota</taxon>
        <taxon>Neoptera</taxon>
        <taxon>Endopterygota</taxon>
        <taxon>Hymenoptera</taxon>
        <taxon>Apocrita</taxon>
        <taxon>Aculeata</taxon>
        <taxon>Apoidea</taxon>
        <taxon>Anthophila</taxon>
        <taxon>Apidae</taxon>
        <taxon>Melipona</taxon>
    </lineage>
</organism>
<protein>
    <submittedName>
        <fullName evidence="3">Uncharacterized protein</fullName>
    </submittedName>
</protein>
<accession>A0AA40FDZ3</accession>
<evidence type="ECO:0000256" key="1">
    <source>
        <dbReference type="SAM" id="Coils"/>
    </source>
</evidence>
<feature type="coiled-coil region" evidence="1">
    <location>
        <begin position="150"/>
        <end position="177"/>
    </location>
</feature>
<comment type="caution">
    <text evidence="3">The sequence shown here is derived from an EMBL/GenBank/DDBJ whole genome shotgun (WGS) entry which is preliminary data.</text>
</comment>
<feature type="compositionally biased region" description="Polar residues" evidence="2">
    <location>
        <begin position="29"/>
        <end position="44"/>
    </location>
</feature>
<feature type="compositionally biased region" description="Polar residues" evidence="2">
    <location>
        <begin position="539"/>
        <end position="552"/>
    </location>
</feature>
<dbReference type="AlphaFoldDB" id="A0AA40FDZ3"/>
<reference evidence="3" key="1">
    <citation type="submission" date="2021-10" db="EMBL/GenBank/DDBJ databases">
        <title>Melipona bicolor Genome sequencing and assembly.</title>
        <authorList>
            <person name="Araujo N.S."/>
            <person name="Arias M.C."/>
        </authorList>
    </citation>
    <scope>NUCLEOTIDE SEQUENCE</scope>
    <source>
        <strain evidence="3">USP_2M_L1-L4_2017</strain>
        <tissue evidence="3">Whole body</tissue>
    </source>
</reference>
<feature type="compositionally biased region" description="Low complexity" evidence="2">
    <location>
        <begin position="506"/>
        <end position="517"/>
    </location>
</feature>
<sequence length="595" mass="67123">MSKNKKSTKKCSVQQENCKTNNVHEDSLSKNTKVNIGNDSPQHSSDLRISGCSTPIRKRDYVYDVEDSPELDYRCSPLSMLCTQDGGNEIAWDWQTSGNKNSCDKSKTPNSHVETPKRTKQLQKKRNSNSPLLQKPLKRKQVKMENIENIGKLTAELRALNEKMKTIRQNCNKKVENEGDKKVESEGDTIFEGCSELVIELDSDDSEDIMVDCVVENNKLKLNSASMNDNNNKKLTSYEDLFDDSIDDSMVKCSQEIEKKLNLCKDKKNDTMELSNEKKALSPSKKEIQYLTISNTSTECLKSSKSCSTNTNGHLKTYSNNLNRTNVSVSGSKLTKCNVINVSHGKQTLQDKITSDFLDDSFDDCLATCVEDDKLLSKLSEYDFSPSKSYSNVNHSKKSLKFISDPIINRNIPNNSLSKLTTPDEMFIIDDLVEEVEVITDKKIIQKSFPSQNSLENRKFFKTKCLSDQGFYQYKNSKTNTSKFGSNLVTSTVSTTSPKDQNPYKNNNVSSINGVGNTHELNRLDGKESGNGIVKHKSASNLSSIKESQSVRCTPEEIERKRLEAKMRLESKRKLQQTNTKPIVSKGPERKSIKR</sequence>
<evidence type="ECO:0000313" key="3">
    <source>
        <dbReference type="EMBL" id="KAK1117262.1"/>
    </source>
</evidence>
<dbReference type="EMBL" id="JAHYIQ010000053">
    <property type="protein sequence ID" value="KAK1117262.1"/>
    <property type="molecule type" value="Genomic_DNA"/>
</dbReference>